<evidence type="ECO:0000313" key="10">
    <source>
        <dbReference type="Proteomes" id="UP000463939"/>
    </source>
</evidence>
<evidence type="ECO:0000256" key="1">
    <source>
        <dbReference type="ARBA" id="ARBA00004651"/>
    </source>
</evidence>
<evidence type="ECO:0000256" key="8">
    <source>
        <dbReference type="SAM" id="Phobius"/>
    </source>
</evidence>
<keyword evidence="4 8" id="KW-0812">Transmembrane</keyword>
<gene>
    <name evidence="9" type="primary">mreD</name>
    <name evidence="9" type="ORF">SFSGTM_05280</name>
</gene>
<name>A0A809SGC8_9PROT</name>
<evidence type="ECO:0000256" key="7">
    <source>
        <dbReference type="ARBA" id="ARBA00023136"/>
    </source>
</evidence>
<comment type="similarity">
    <text evidence="2">Belongs to the MreD family.</text>
</comment>
<organism evidence="9 10">
    <name type="scientific">Sulfuriferula nivalis</name>
    <dbReference type="NCBI Taxonomy" id="2675298"/>
    <lineage>
        <taxon>Bacteria</taxon>
        <taxon>Pseudomonadati</taxon>
        <taxon>Pseudomonadota</taxon>
        <taxon>Betaproteobacteria</taxon>
        <taxon>Nitrosomonadales</taxon>
        <taxon>Sulfuricellaceae</taxon>
        <taxon>Sulfuriferula</taxon>
    </lineage>
</organism>
<feature type="transmembrane region" description="Helical" evidence="8">
    <location>
        <begin position="12"/>
        <end position="34"/>
    </location>
</feature>
<dbReference type="NCBIfam" id="TIGR03426">
    <property type="entry name" value="shape_MreD"/>
    <property type="match status" value="1"/>
</dbReference>
<dbReference type="PIRSF" id="PIRSF018472">
    <property type="entry name" value="MreD_proteobac"/>
    <property type="match status" value="1"/>
</dbReference>
<feature type="transmembrane region" description="Helical" evidence="8">
    <location>
        <begin position="46"/>
        <end position="70"/>
    </location>
</feature>
<dbReference type="GO" id="GO:0005886">
    <property type="term" value="C:plasma membrane"/>
    <property type="evidence" value="ECO:0007669"/>
    <property type="project" value="UniProtKB-SubCell"/>
</dbReference>
<dbReference type="EMBL" id="AP021881">
    <property type="protein sequence ID" value="BBO99819.1"/>
    <property type="molecule type" value="Genomic_DNA"/>
</dbReference>
<proteinExistence type="inferred from homology"/>
<dbReference type="InterPro" id="IPR026034">
    <property type="entry name" value="MreD_proteobac"/>
</dbReference>
<evidence type="ECO:0000256" key="4">
    <source>
        <dbReference type="ARBA" id="ARBA00022692"/>
    </source>
</evidence>
<protein>
    <submittedName>
        <fullName evidence="9">Rod shape-determining protein MreD</fullName>
    </submittedName>
</protein>
<feature type="transmembrane region" description="Helical" evidence="8">
    <location>
        <begin position="112"/>
        <end position="133"/>
    </location>
</feature>
<keyword evidence="5" id="KW-0133">Cell shape</keyword>
<feature type="transmembrane region" description="Helical" evidence="8">
    <location>
        <begin position="139"/>
        <end position="160"/>
    </location>
</feature>
<dbReference type="AlphaFoldDB" id="A0A809SGC8"/>
<accession>A0A809SGC8</accession>
<evidence type="ECO:0000256" key="2">
    <source>
        <dbReference type="ARBA" id="ARBA00007776"/>
    </source>
</evidence>
<sequence length="172" mass="19201">MSFTQPKGTSIQISHSGHVITISLILALAFNLLPWSVDYLWLRPDFLLLVLLFWLIYQPARVGLGAAWALGLLVDLTDGSILGQHALAYAVTTFALMLLQRRMFNFPPWQQTIHIAGLLLIEQSMSVVVATFVGDSFHALQYFSAILTGALCWIPLWTVLHSQRTPDAKNPQ</sequence>
<dbReference type="Proteomes" id="UP000463939">
    <property type="component" value="Chromosome"/>
</dbReference>
<evidence type="ECO:0000313" key="9">
    <source>
        <dbReference type="EMBL" id="BBO99819.1"/>
    </source>
</evidence>
<evidence type="ECO:0000256" key="3">
    <source>
        <dbReference type="ARBA" id="ARBA00022475"/>
    </source>
</evidence>
<dbReference type="PANTHER" id="PTHR37484:SF1">
    <property type="entry name" value="ROD SHAPE-DETERMINING PROTEIN MRED"/>
    <property type="match status" value="1"/>
</dbReference>
<evidence type="ECO:0000256" key="6">
    <source>
        <dbReference type="ARBA" id="ARBA00022989"/>
    </source>
</evidence>
<evidence type="ECO:0000256" key="5">
    <source>
        <dbReference type="ARBA" id="ARBA00022960"/>
    </source>
</evidence>
<dbReference type="PANTHER" id="PTHR37484">
    <property type="entry name" value="ROD SHAPE-DETERMINING PROTEIN MRED"/>
    <property type="match status" value="1"/>
</dbReference>
<reference evidence="10" key="1">
    <citation type="submission" date="2019-11" db="EMBL/GenBank/DDBJ databases">
        <title>Isolation and characterization of a novel species in the genus Sulfuriferula.</title>
        <authorList>
            <person name="Mochizuki J."/>
            <person name="Kojima H."/>
            <person name="Fukui M."/>
        </authorList>
    </citation>
    <scope>NUCLEOTIDE SEQUENCE [LARGE SCALE GENOMIC DNA]</scope>
    <source>
        <strain evidence="10">SGTM</strain>
    </source>
</reference>
<keyword evidence="6 8" id="KW-1133">Transmembrane helix</keyword>
<feature type="transmembrane region" description="Helical" evidence="8">
    <location>
        <begin position="82"/>
        <end position="100"/>
    </location>
</feature>
<keyword evidence="7 8" id="KW-0472">Membrane</keyword>
<keyword evidence="10" id="KW-1185">Reference proteome</keyword>
<comment type="subcellular location">
    <subcellularLocation>
        <location evidence="1">Cell membrane</location>
        <topology evidence="1">Multi-pass membrane protein</topology>
    </subcellularLocation>
</comment>
<keyword evidence="3" id="KW-1003">Cell membrane</keyword>
<dbReference type="RefSeq" id="WP_162083818.1">
    <property type="nucleotide sequence ID" value="NZ_AP021881.1"/>
</dbReference>
<dbReference type="Pfam" id="PF04093">
    <property type="entry name" value="MreD"/>
    <property type="match status" value="1"/>
</dbReference>
<dbReference type="GO" id="GO:0008360">
    <property type="term" value="P:regulation of cell shape"/>
    <property type="evidence" value="ECO:0007669"/>
    <property type="project" value="UniProtKB-KW"/>
</dbReference>
<dbReference type="KEGG" id="sniv:SFSGTM_05280"/>
<dbReference type="InterPro" id="IPR007227">
    <property type="entry name" value="Cell_shape_determining_MreD"/>
</dbReference>